<accession>A0A9N9WAJ1</accession>
<evidence type="ECO:0000313" key="3">
    <source>
        <dbReference type="Proteomes" id="UP001153714"/>
    </source>
</evidence>
<evidence type="ECO:0000313" key="2">
    <source>
        <dbReference type="EMBL" id="CAG9784541.1"/>
    </source>
</evidence>
<reference evidence="2" key="2">
    <citation type="submission" date="2022-10" db="EMBL/GenBank/DDBJ databases">
        <authorList>
            <consortium name="ENA_rothamsted_submissions"/>
            <consortium name="culmorum"/>
            <person name="King R."/>
        </authorList>
    </citation>
    <scope>NUCLEOTIDE SEQUENCE</scope>
</reference>
<proteinExistence type="predicted"/>
<dbReference type="AlphaFoldDB" id="A0A9N9WAJ1"/>
<dbReference type="Proteomes" id="UP001153714">
    <property type="component" value="Chromosome 12"/>
</dbReference>
<gene>
    <name evidence="2" type="ORF">DIATSA_LOCUS2630</name>
</gene>
<feature type="compositionally biased region" description="Polar residues" evidence="1">
    <location>
        <begin position="64"/>
        <end position="75"/>
    </location>
</feature>
<evidence type="ECO:0000256" key="1">
    <source>
        <dbReference type="SAM" id="MobiDB-lite"/>
    </source>
</evidence>
<dbReference type="OrthoDB" id="7507064at2759"/>
<name>A0A9N9WAJ1_9NEOP</name>
<keyword evidence="3" id="KW-1185">Reference proteome</keyword>
<feature type="compositionally biased region" description="Basic and acidic residues" evidence="1">
    <location>
        <begin position="51"/>
        <end position="62"/>
    </location>
</feature>
<protein>
    <submittedName>
        <fullName evidence="2">Uncharacterized protein</fullName>
    </submittedName>
</protein>
<reference evidence="2" key="1">
    <citation type="submission" date="2021-12" db="EMBL/GenBank/DDBJ databases">
        <authorList>
            <person name="King R."/>
        </authorList>
    </citation>
    <scope>NUCLEOTIDE SEQUENCE</scope>
</reference>
<organism evidence="2 3">
    <name type="scientific">Diatraea saccharalis</name>
    <name type="common">sugarcane borer</name>
    <dbReference type="NCBI Taxonomy" id="40085"/>
    <lineage>
        <taxon>Eukaryota</taxon>
        <taxon>Metazoa</taxon>
        <taxon>Ecdysozoa</taxon>
        <taxon>Arthropoda</taxon>
        <taxon>Hexapoda</taxon>
        <taxon>Insecta</taxon>
        <taxon>Pterygota</taxon>
        <taxon>Neoptera</taxon>
        <taxon>Endopterygota</taxon>
        <taxon>Lepidoptera</taxon>
        <taxon>Glossata</taxon>
        <taxon>Ditrysia</taxon>
        <taxon>Pyraloidea</taxon>
        <taxon>Crambidae</taxon>
        <taxon>Crambinae</taxon>
        <taxon>Diatraea</taxon>
    </lineage>
</organism>
<dbReference type="EMBL" id="OU893343">
    <property type="protein sequence ID" value="CAG9784541.1"/>
    <property type="molecule type" value="Genomic_DNA"/>
</dbReference>
<feature type="region of interest" description="Disordered" evidence="1">
    <location>
        <begin position="51"/>
        <end position="75"/>
    </location>
</feature>
<sequence length="95" mass="10817">MGHNPLRWANADWRVLTTVNAAGTNDLMCLPKHGVAQDNFFFGHPSRDRPLRKLLNDNDRGSRRLSTTTPSYSNETKQRGIIPLMNINSYTIILH</sequence>